<feature type="transmembrane region" description="Helical" evidence="7">
    <location>
        <begin position="326"/>
        <end position="342"/>
    </location>
</feature>
<dbReference type="CDD" id="cd06579">
    <property type="entry name" value="TM_PBP1_transp_AraH_like"/>
    <property type="match status" value="1"/>
</dbReference>
<feature type="region of interest" description="Disordered" evidence="6">
    <location>
        <begin position="1"/>
        <end position="25"/>
    </location>
</feature>
<evidence type="ECO:0000313" key="9">
    <source>
        <dbReference type="Proteomes" id="UP001363010"/>
    </source>
</evidence>
<dbReference type="InterPro" id="IPR001851">
    <property type="entry name" value="ABC_transp_permease"/>
</dbReference>
<keyword evidence="4 7" id="KW-1133">Transmembrane helix</keyword>
<organism evidence="8 9">
    <name type="scientific">Variovorax humicola</name>
    <dbReference type="NCBI Taxonomy" id="1769758"/>
    <lineage>
        <taxon>Bacteria</taxon>
        <taxon>Pseudomonadati</taxon>
        <taxon>Pseudomonadota</taxon>
        <taxon>Betaproteobacteria</taxon>
        <taxon>Burkholderiales</taxon>
        <taxon>Comamonadaceae</taxon>
        <taxon>Variovorax</taxon>
    </lineage>
</organism>
<feature type="transmembrane region" description="Helical" evidence="7">
    <location>
        <begin position="191"/>
        <end position="211"/>
    </location>
</feature>
<dbReference type="PANTHER" id="PTHR32196:SF69">
    <property type="entry name" value="BRANCHED-CHAIN AMINO ACID TRANSPORT SYSTEM, PERMEASE PROTEIN"/>
    <property type="match status" value="1"/>
</dbReference>
<dbReference type="RefSeq" id="WP_340365116.1">
    <property type="nucleotide sequence ID" value="NZ_JBBKZV010000011.1"/>
</dbReference>
<reference evidence="8 9" key="1">
    <citation type="submission" date="2024-03" db="EMBL/GenBank/DDBJ databases">
        <title>Novel species of the genus Variovorax.</title>
        <authorList>
            <person name="Liu Q."/>
            <person name="Xin Y.-H."/>
        </authorList>
    </citation>
    <scope>NUCLEOTIDE SEQUENCE [LARGE SCALE GENOMIC DNA]</scope>
    <source>
        <strain evidence="8 9">KACC 18501</strain>
    </source>
</reference>
<dbReference type="PANTHER" id="PTHR32196">
    <property type="entry name" value="ABC TRANSPORTER PERMEASE PROTEIN YPHD-RELATED-RELATED"/>
    <property type="match status" value="1"/>
</dbReference>
<comment type="subcellular location">
    <subcellularLocation>
        <location evidence="1">Cell membrane</location>
        <topology evidence="1">Multi-pass membrane protein</topology>
    </subcellularLocation>
</comment>
<keyword evidence="2" id="KW-1003">Cell membrane</keyword>
<evidence type="ECO:0000313" key="8">
    <source>
        <dbReference type="EMBL" id="MEJ8824081.1"/>
    </source>
</evidence>
<evidence type="ECO:0000256" key="1">
    <source>
        <dbReference type="ARBA" id="ARBA00004651"/>
    </source>
</evidence>
<evidence type="ECO:0000256" key="7">
    <source>
        <dbReference type="SAM" id="Phobius"/>
    </source>
</evidence>
<protein>
    <submittedName>
        <fullName evidence="8">ABC transporter permease</fullName>
    </submittedName>
</protein>
<comment type="caution">
    <text evidence="8">The sequence shown here is derived from an EMBL/GenBank/DDBJ whole genome shotgun (WGS) entry which is preliminary data.</text>
</comment>
<dbReference type="EMBL" id="JBBKZV010000011">
    <property type="protein sequence ID" value="MEJ8824081.1"/>
    <property type="molecule type" value="Genomic_DNA"/>
</dbReference>
<keyword evidence="3 7" id="KW-0812">Transmembrane</keyword>
<accession>A0ABU8W207</accession>
<sequence>MMAALDQASAAGPRPEPGALATHAMAPGKSTAHRREFVSRWAPVLVLAALVAALSVANSNFLSLGNLARVAIASVPALMVALGVTFIVIMGSIDLSMEGTVSTTAVLFALCFNALGGQLAGLGALAIFAAMLAGAGVGLVNGLVHVKLKIPSFMASLAIGFVGMGLSVLLTGGDIIRVNDDVFRGLLLKRILGFPLMVYAAIGVVFIAWFIQRNTTLGRNFYAVGGGEDLAHASGLNVRRVRILGFMLAGVFYSIGAIFAVARGGMAESLTGSNYMFVSITSVVVGGTSLMGGNGGVWNTVIGVLIVNVIANGMVVLGLPSYVQDGVLGILVIVAVVLSTSRKSHSLVK</sequence>
<feature type="transmembrane region" description="Helical" evidence="7">
    <location>
        <begin position="150"/>
        <end position="170"/>
    </location>
</feature>
<proteinExistence type="predicted"/>
<feature type="transmembrane region" description="Helical" evidence="7">
    <location>
        <begin position="41"/>
        <end position="58"/>
    </location>
</feature>
<evidence type="ECO:0000256" key="6">
    <source>
        <dbReference type="SAM" id="MobiDB-lite"/>
    </source>
</evidence>
<feature type="transmembrane region" description="Helical" evidence="7">
    <location>
        <begin position="274"/>
        <end position="291"/>
    </location>
</feature>
<feature type="transmembrane region" description="Helical" evidence="7">
    <location>
        <begin position="243"/>
        <end position="262"/>
    </location>
</feature>
<dbReference type="Pfam" id="PF02653">
    <property type="entry name" value="BPD_transp_2"/>
    <property type="match status" value="1"/>
</dbReference>
<feature type="transmembrane region" description="Helical" evidence="7">
    <location>
        <begin position="70"/>
        <end position="93"/>
    </location>
</feature>
<dbReference type="Proteomes" id="UP001363010">
    <property type="component" value="Unassembled WGS sequence"/>
</dbReference>
<evidence type="ECO:0000256" key="2">
    <source>
        <dbReference type="ARBA" id="ARBA00022475"/>
    </source>
</evidence>
<gene>
    <name evidence="8" type="ORF">WKW80_18945</name>
</gene>
<evidence type="ECO:0000256" key="4">
    <source>
        <dbReference type="ARBA" id="ARBA00022989"/>
    </source>
</evidence>
<name>A0ABU8W207_9BURK</name>
<keyword evidence="9" id="KW-1185">Reference proteome</keyword>
<feature type="transmembrane region" description="Helical" evidence="7">
    <location>
        <begin position="122"/>
        <end position="144"/>
    </location>
</feature>
<keyword evidence="5 7" id="KW-0472">Membrane</keyword>
<evidence type="ECO:0000256" key="5">
    <source>
        <dbReference type="ARBA" id="ARBA00023136"/>
    </source>
</evidence>
<evidence type="ECO:0000256" key="3">
    <source>
        <dbReference type="ARBA" id="ARBA00022692"/>
    </source>
</evidence>